<feature type="transmembrane region" description="Helical" evidence="1">
    <location>
        <begin position="6"/>
        <end position="27"/>
    </location>
</feature>
<dbReference type="EMBL" id="JACHGK010000008">
    <property type="protein sequence ID" value="MBB6445897.1"/>
    <property type="molecule type" value="Genomic_DNA"/>
</dbReference>
<evidence type="ECO:0000256" key="1">
    <source>
        <dbReference type="SAM" id="Phobius"/>
    </source>
</evidence>
<evidence type="ECO:0000259" key="3">
    <source>
        <dbReference type="Pfam" id="PF08977"/>
    </source>
</evidence>
<dbReference type="InterPro" id="IPR015071">
    <property type="entry name" value="BOFC_N"/>
</dbReference>
<proteinExistence type="predicted"/>
<keyword evidence="1" id="KW-0812">Transmembrane</keyword>
<dbReference type="AlphaFoldDB" id="A0A7X0HS70"/>
<reference evidence="4 5" key="1">
    <citation type="submission" date="2020-08" db="EMBL/GenBank/DDBJ databases">
        <title>Genomic Encyclopedia of Type Strains, Phase IV (KMG-IV): sequencing the most valuable type-strain genomes for metagenomic binning, comparative biology and taxonomic classification.</title>
        <authorList>
            <person name="Goeker M."/>
        </authorList>
    </citation>
    <scope>NUCLEOTIDE SEQUENCE [LARGE SCALE GENOMIC DNA]</scope>
    <source>
        <strain evidence="4 5">DSM 5391</strain>
    </source>
</reference>
<keyword evidence="1" id="KW-1133">Transmembrane helix</keyword>
<sequence>MQYNLLFRVIPLFVVVWVINLAGFSLADGIEKGYTRGFVKEGQKLPVELDVMLKCEYLDGEISEEAVRETIYSYENFWAKFDEWQFVGMENDRMVFQKKVDDISPLLKTNGYFGVTEDGILTIFNGRPYKSNIIHSFFQIDVGKLESRKREELLKGIPIKTKDRYVKVLETFKSYTLEEMEAR</sequence>
<dbReference type="InterPro" id="IPR038117">
    <property type="entry name" value="BofC_C_sf"/>
</dbReference>
<dbReference type="Pfam" id="PF08977">
    <property type="entry name" value="BOFC_N"/>
    <property type="match status" value="1"/>
</dbReference>
<dbReference type="InterPro" id="IPR015050">
    <property type="entry name" value="BofC_C"/>
</dbReference>
<keyword evidence="1" id="KW-0472">Membrane</keyword>
<feature type="domain" description="Bypass of forespore C C-terminal" evidence="2">
    <location>
        <begin position="101"/>
        <end position="174"/>
    </location>
</feature>
<dbReference type="InterPro" id="IPR038118">
    <property type="entry name" value="BOFC_N_sf"/>
</dbReference>
<organism evidence="4 5">
    <name type="scientific">Bacillus benzoevorans</name>
    <dbReference type="NCBI Taxonomy" id="1456"/>
    <lineage>
        <taxon>Bacteria</taxon>
        <taxon>Bacillati</taxon>
        <taxon>Bacillota</taxon>
        <taxon>Bacilli</taxon>
        <taxon>Bacillales</taxon>
        <taxon>Bacillaceae</taxon>
        <taxon>Bacillus</taxon>
    </lineage>
</organism>
<comment type="caution">
    <text evidence="4">The sequence shown here is derived from an EMBL/GenBank/DDBJ whole genome shotgun (WGS) entry which is preliminary data.</text>
</comment>
<evidence type="ECO:0000313" key="4">
    <source>
        <dbReference type="EMBL" id="MBB6445897.1"/>
    </source>
</evidence>
<keyword evidence="5" id="KW-1185">Reference proteome</keyword>
<protein>
    <submittedName>
        <fullName evidence="4">Forespore regulator of the sigma-K checkpoint</fullName>
    </submittedName>
</protein>
<dbReference type="Gene3D" id="3.10.20.420">
    <property type="entry name" value="Bypass-of-forespore C, N-terminal domain"/>
    <property type="match status" value="1"/>
</dbReference>
<dbReference type="Pfam" id="PF08955">
    <property type="entry name" value="BofC_C"/>
    <property type="match status" value="1"/>
</dbReference>
<name>A0A7X0HS70_9BACI</name>
<evidence type="ECO:0000313" key="5">
    <source>
        <dbReference type="Proteomes" id="UP000531594"/>
    </source>
</evidence>
<dbReference type="Proteomes" id="UP000531594">
    <property type="component" value="Unassembled WGS sequence"/>
</dbReference>
<dbReference type="Gene3D" id="3.30.70.1740">
    <property type="entry name" value="Bypass-of-forespore C, C-terminal domain"/>
    <property type="match status" value="1"/>
</dbReference>
<feature type="domain" description="Bypass-of-forespore C N-terminal" evidence="3">
    <location>
        <begin position="50"/>
        <end position="99"/>
    </location>
</feature>
<accession>A0A7X0HS70</accession>
<gene>
    <name evidence="4" type="ORF">HNR53_002546</name>
</gene>
<evidence type="ECO:0000259" key="2">
    <source>
        <dbReference type="Pfam" id="PF08955"/>
    </source>
</evidence>
<dbReference type="RefSeq" id="WP_184526370.1">
    <property type="nucleotide sequence ID" value="NZ_JACHGK010000008.1"/>
</dbReference>